<feature type="compositionally biased region" description="Basic and acidic residues" evidence="1">
    <location>
        <begin position="380"/>
        <end position="392"/>
    </location>
</feature>
<dbReference type="AlphaFoldDB" id="A0A8H7YBP1"/>
<name>A0A8H7YBP1_PSICU</name>
<dbReference type="Pfam" id="PF00069">
    <property type="entry name" value="Pkinase"/>
    <property type="match status" value="1"/>
</dbReference>
<protein>
    <recommendedName>
        <fullName evidence="2">Protein kinase domain-containing protein</fullName>
    </recommendedName>
</protein>
<dbReference type="PROSITE" id="PS50011">
    <property type="entry name" value="PROTEIN_KINASE_DOM"/>
    <property type="match status" value="1"/>
</dbReference>
<feature type="domain" description="Protein kinase" evidence="2">
    <location>
        <begin position="475"/>
        <end position="659"/>
    </location>
</feature>
<feature type="region of interest" description="Disordered" evidence="1">
    <location>
        <begin position="367"/>
        <end position="406"/>
    </location>
</feature>
<sequence length="659" mass="74426">MSSRGVQSFLNQVFNANYNPGMFQDEAERPQDLKVVAPFQFYDRHLASDLTLQRVVYLSGIPQTLSASCDIAVNTFLGKGNKFSTAKFFFNMEIPEIEFKDASTVRQYYLTHVGDIAQAFASKLCVHPHIKIWPSIIEFVDHEDSGSFMAESSLSITKDPGGGISLDNGLDGNLSRSTMETLNTLLERHPRLAIWHIFPMVSPFTKVFQNITTGVEFKWETSRTIGYRALTRTNLPSDGQSLTNRLVRMSTLPKRSSSKTSSQRISITKVGKYVIPSSTIQRARYRPDLKHFLQCAWTQAAIHDTTYMVLHCGRYERIGIRHRATQTLYLSGVIDTVNIQNPYYRKLHIGLHIAILQDALERMKAGETPGEFPASKSVKRSSDRVEGLERPPSKRRRLSEAPSVPSEVHDSIAKHLAHRKLALVSLDYGVFSSSVPSSFRRIGESCKRYSPTESTDWTKDVYTQKKFNDKEYITLKLLAPLGHGAVGVVHPAQAEVVLSSGAILRESLAVKLAFSEEQQSKLKAEFETYCRMSRSSDIEGVLDVHGLFYDAESNTMAFLMADGGKTLRQREIERTGKFAEQVTTTQEEREAFTRALESIHQADIRHCDIRADNLTIDSDGKVYIIDFDCAEWHSPDSLSDEISRLNEVLEGNYIRRLHY</sequence>
<dbReference type="GO" id="GO:0005524">
    <property type="term" value="F:ATP binding"/>
    <property type="evidence" value="ECO:0007669"/>
    <property type="project" value="InterPro"/>
</dbReference>
<dbReference type="EMBL" id="JAFIQS010000001">
    <property type="protein sequence ID" value="KAG5174690.1"/>
    <property type="molecule type" value="Genomic_DNA"/>
</dbReference>
<evidence type="ECO:0000259" key="2">
    <source>
        <dbReference type="PROSITE" id="PS50011"/>
    </source>
</evidence>
<proteinExistence type="predicted"/>
<gene>
    <name evidence="3" type="ORF">JR316_001353</name>
</gene>
<evidence type="ECO:0000256" key="1">
    <source>
        <dbReference type="SAM" id="MobiDB-lite"/>
    </source>
</evidence>
<dbReference type="GO" id="GO:0004672">
    <property type="term" value="F:protein kinase activity"/>
    <property type="evidence" value="ECO:0007669"/>
    <property type="project" value="InterPro"/>
</dbReference>
<dbReference type="SUPFAM" id="SSF56112">
    <property type="entry name" value="Protein kinase-like (PK-like)"/>
    <property type="match status" value="1"/>
</dbReference>
<dbReference type="Gene3D" id="1.10.510.10">
    <property type="entry name" value="Transferase(Phosphotransferase) domain 1"/>
    <property type="match status" value="1"/>
</dbReference>
<dbReference type="InterPro" id="IPR000719">
    <property type="entry name" value="Prot_kinase_dom"/>
</dbReference>
<reference evidence="3" key="1">
    <citation type="submission" date="2021-02" db="EMBL/GenBank/DDBJ databases">
        <title>Psilocybe cubensis genome.</title>
        <authorList>
            <person name="Mckernan K.J."/>
            <person name="Crawford S."/>
            <person name="Trippe A."/>
            <person name="Kane L.T."/>
            <person name="Mclaughlin S."/>
        </authorList>
    </citation>
    <scope>NUCLEOTIDE SEQUENCE [LARGE SCALE GENOMIC DNA]</scope>
    <source>
        <strain evidence="3">MGC-MH-2018</strain>
    </source>
</reference>
<dbReference type="InterPro" id="IPR011009">
    <property type="entry name" value="Kinase-like_dom_sf"/>
</dbReference>
<organism evidence="3">
    <name type="scientific">Psilocybe cubensis</name>
    <name type="common">Psychedelic mushroom</name>
    <name type="synonym">Stropharia cubensis</name>
    <dbReference type="NCBI Taxonomy" id="181762"/>
    <lineage>
        <taxon>Eukaryota</taxon>
        <taxon>Fungi</taxon>
        <taxon>Dikarya</taxon>
        <taxon>Basidiomycota</taxon>
        <taxon>Agaricomycotina</taxon>
        <taxon>Agaricomycetes</taxon>
        <taxon>Agaricomycetidae</taxon>
        <taxon>Agaricales</taxon>
        <taxon>Agaricineae</taxon>
        <taxon>Strophariaceae</taxon>
        <taxon>Psilocybe</taxon>
    </lineage>
</organism>
<comment type="caution">
    <text evidence="3">The sequence shown here is derived from an EMBL/GenBank/DDBJ whole genome shotgun (WGS) entry which is preliminary data.</text>
</comment>
<accession>A0A8H7YBP1</accession>
<evidence type="ECO:0000313" key="3">
    <source>
        <dbReference type="EMBL" id="KAG5174690.1"/>
    </source>
</evidence>